<dbReference type="InterPro" id="IPR002871">
    <property type="entry name" value="NIF_FeS_clus_asmbl_NifU_N"/>
</dbReference>
<dbReference type="EMBL" id="QUQO01000001">
    <property type="protein sequence ID" value="RFB05060.1"/>
    <property type="molecule type" value="Genomic_DNA"/>
</dbReference>
<dbReference type="CDD" id="cd06664">
    <property type="entry name" value="IscU_like"/>
    <property type="match status" value="1"/>
</dbReference>
<dbReference type="GO" id="GO:0005506">
    <property type="term" value="F:iron ion binding"/>
    <property type="evidence" value="ECO:0007669"/>
    <property type="project" value="InterPro"/>
</dbReference>
<accession>A0A371RI03</accession>
<protein>
    <submittedName>
        <fullName evidence="2">Iron-sulfur cluster assembly scaffold protein</fullName>
    </submittedName>
</protein>
<name>A0A371RI03_9PROT</name>
<evidence type="ECO:0000313" key="3">
    <source>
        <dbReference type="Proteomes" id="UP000264589"/>
    </source>
</evidence>
<dbReference type="InParanoid" id="A0A371RI03"/>
<dbReference type="RefSeq" id="WP_116391691.1">
    <property type="nucleotide sequence ID" value="NZ_QUQO01000001.1"/>
</dbReference>
<dbReference type="Gene3D" id="3.90.1010.10">
    <property type="match status" value="1"/>
</dbReference>
<reference evidence="2 3" key="1">
    <citation type="submission" date="2018-08" db="EMBL/GenBank/DDBJ databases">
        <title>Parvularcula sp. SM1705, isolated from surface water of the South Sea China.</title>
        <authorList>
            <person name="Sun L."/>
        </authorList>
    </citation>
    <scope>NUCLEOTIDE SEQUENCE [LARGE SCALE GENOMIC DNA]</scope>
    <source>
        <strain evidence="2 3">SM1705</strain>
    </source>
</reference>
<evidence type="ECO:0000313" key="2">
    <source>
        <dbReference type="EMBL" id="RFB05060.1"/>
    </source>
</evidence>
<dbReference type="GO" id="GO:0016226">
    <property type="term" value="P:iron-sulfur cluster assembly"/>
    <property type="evidence" value="ECO:0007669"/>
    <property type="project" value="InterPro"/>
</dbReference>
<dbReference type="GO" id="GO:0051536">
    <property type="term" value="F:iron-sulfur cluster binding"/>
    <property type="evidence" value="ECO:0007669"/>
    <property type="project" value="InterPro"/>
</dbReference>
<feature type="domain" description="NIF system FeS cluster assembly NifU N-terminal" evidence="1">
    <location>
        <begin position="26"/>
        <end position="94"/>
    </location>
</feature>
<gene>
    <name evidence="2" type="ORF">DX908_07010</name>
</gene>
<dbReference type="OrthoDB" id="7857113at2"/>
<comment type="caution">
    <text evidence="2">The sequence shown here is derived from an EMBL/GenBank/DDBJ whole genome shotgun (WGS) entry which is preliminary data.</text>
</comment>
<dbReference type="SUPFAM" id="SSF82649">
    <property type="entry name" value="SufE/NifU"/>
    <property type="match status" value="1"/>
</dbReference>
<sequence length="145" mass="15540">MLSDLYSGDLLEAAASIPPRADLPEADARARKVSRVCGSEVDLAIKAEDGIVTDIALDVKACALGQASSSMFARAVRGASLEELITLRDEMTAMLKEEGPAPSGERWAELEKLLPIREYPARHTSTLLIFEAAADCAEQLLRAAL</sequence>
<dbReference type="Pfam" id="PF01592">
    <property type="entry name" value="NifU_N"/>
    <property type="match status" value="1"/>
</dbReference>
<organism evidence="2 3">
    <name type="scientific">Parvularcula marina</name>
    <dbReference type="NCBI Taxonomy" id="2292771"/>
    <lineage>
        <taxon>Bacteria</taxon>
        <taxon>Pseudomonadati</taxon>
        <taxon>Pseudomonadota</taxon>
        <taxon>Alphaproteobacteria</taxon>
        <taxon>Parvularculales</taxon>
        <taxon>Parvularculaceae</taxon>
        <taxon>Parvularcula</taxon>
    </lineage>
</organism>
<proteinExistence type="predicted"/>
<evidence type="ECO:0000259" key="1">
    <source>
        <dbReference type="Pfam" id="PF01592"/>
    </source>
</evidence>
<keyword evidence="3" id="KW-1185">Reference proteome</keyword>
<dbReference type="AlphaFoldDB" id="A0A371RI03"/>
<dbReference type="Proteomes" id="UP000264589">
    <property type="component" value="Unassembled WGS sequence"/>
</dbReference>